<dbReference type="Proteomes" id="UP000299102">
    <property type="component" value="Unassembled WGS sequence"/>
</dbReference>
<organism evidence="1 2">
    <name type="scientific">Eumeta variegata</name>
    <name type="common">Bagworm moth</name>
    <name type="synonym">Eumeta japonica</name>
    <dbReference type="NCBI Taxonomy" id="151549"/>
    <lineage>
        <taxon>Eukaryota</taxon>
        <taxon>Metazoa</taxon>
        <taxon>Ecdysozoa</taxon>
        <taxon>Arthropoda</taxon>
        <taxon>Hexapoda</taxon>
        <taxon>Insecta</taxon>
        <taxon>Pterygota</taxon>
        <taxon>Neoptera</taxon>
        <taxon>Endopterygota</taxon>
        <taxon>Lepidoptera</taxon>
        <taxon>Glossata</taxon>
        <taxon>Ditrysia</taxon>
        <taxon>Tineoidea</taxon>
        <taxon>Psychidae</taxon>
        <taxon>Oiketicinae</taxon>
        <taxon>Eumeta</taxon>
    </lineage>
</organism>
<keyword evidence="2" id="KW-1185">Reference proteome</keyword>
<dbReference type="AlphaFoldDB" id="A0A4C1ZSJ8"/>
<protein>
    <submittedName>
        <fullName evidence="1">Uncharacterized protein</fullName>
    </submittedName>
</protein>
<reference evidence="1 2" key="1">
    <citation type="journal article" date="2019" name="Commun. Biol.">
        <title>The bagworm genome reveals a unique fibroin gene that provides high tensile strength.</title>
        <authorList>
            <person name="Kono N."/>
            <person name="Nakamura H."/>
            <person name="Ohtoshi R."/>
            <person name="Tomita M."/>
            <person name="Numata K."/>
            <person name="Arakawa K."/>
        </authorList>
    </citation>
    <scope>NUCLEOTIDE SEQUENCE [LARGE SCALE GENOMIC DNA]</scope>
</reference>
<comment type="caution">
    <text evidence="1">The sequence shown here is derived from an EMBL/GenBank/DDBJ whole genome shotgun (WGS) entry which is preliminary data.</text>
</comment>
<proteinExistence type="predicted"/>
<evidence type="ECO:0000313" key="2">
    <source>
        <dbReference type="Proteomes" id="UP000299102"/>
    </source>
</evidence>
<dbReference type="EMBL" id="BGZK01002011">
    <property type="protein sequence ID" value="GBP89585.1"/>
    <property type="molecule type" value="Genomic_DNA"/>
</dbReference>
<gene>
    <name evidence="1" type="ORF">EVAR_59751_1</name>
</gene>
<name>A0A4C1ZSJ8_EUMVA</name>
<accession>A0A4C1ZSJ8</accession>
<evidence type="ECO:0000313" key="1">
    <source>
        <dbReference type="EMBL" id="GBP89585.1"/>
    </source>
</evidence>
<sequence length="118" mass="12701">MKRLKDVNESKEICKDHNYGGVCSLYLPLWEIRIATIPTTDPAQTTPINISICPSTCESAMRPENHPGPSSFPVNAVAGAVGRGPPWRTRVLRNGRPTARDRALIAPAAAAVAKSHGM</sequence>